<dbReference type="AlphaFoldDB" id="A0A0P1KPU3"/>
<dbReference type="PROSITE" id="PS50005">
    <property type="entry name" value="TPR"/>
    <property type="match status" value="1"/>
</dbReference>
<feature type="domain" description="PRP1 splicing factor N-terminal" evidence="8">
    <location>
        <begin position="11"/>
        <end position="160"/>
    </location>
</feature>
<dbReference type="InterPro" id="IPR045075">
    <property type="entry name" value="Syf1-like"/>
</dbReference>
<keyword evidence="2" id="KW-0507">mRNA processing</keyword>
<dbReference type="Proteomes" id="UP000236544">
    <property type="component" value="Unassembled WGS sequence"/>
</dbReference>
<dbReference type="InterPro" id="IPR003107">
    <property type="entry name" value="HAT"/>
</dbReference>
<evidence type="ECO:0000256" key="2">
    <source>
        <dbReference type="ARBA" id="ARBA00022664"/>
    </source>
</evidence>
<dbReference type="SMART" id="SM00386">
    <property type="entry name" value="HAT"/>
    <property type="match status" value="6"/>
</dbReference>
<feature type="compositionally biased region" description="Basic and acidic residues" evidence="7">
    <location>
        <begin position="83"/>
        <end position="94"/>
    </location>
</feature>
<dbReference type="PANTHER" id="PTHR11246">
    <property type="entry name" value="PRE-MRNA SPLICING FACTOR"/>
    <property type="match status" value="1"/>
</dbReference>
<dbReference type="InterPro" id="IPR011990">
    <property type="entry name" value="TPR-like_helical_dom_sf"/>
</dbReference>
<dbReference type="Pfam" id="PF06424">
    <property type="entry name" value="PRP1_N"/>
    <property type="match status" value="1"/>
</dbReference>
<evidence type="ECO:0000313" key="9">
    <source>
        <dbReference type="EMBL" id="CUS21577.1"/>
    </source>
</evidence>
<dbReference type="GO" id="GO:0071013">
    <property type="term" value="C:catalytic step 2 spliceosome"/>
    <property type="evidence" value="ECO:0007669"/>
    <property type="project" value="TreeGrafter"/>
</dbReference>
<accession>A0A0P1KPU3</accession>
<dbReference type="Gene3D" id="1.25.40.10">
    <property type="entry name" value="Tetratricopeptide repeat domain"/>
    <property type="match status" value="5"/>
</dbReference>
<keyword evidence="10" id="KW-1185">Reference proteome</keyword>
<dbReference type="SMART" id="SM00028">
    <property type="entry name" value="TPR"/>
    <property type="match status" value="6"/>
</dbReference>
<dbReference type="InterPro" id="IPR010491">
    <property type="entry name" value="PRP1_N"/>
</dbReference>
<keyword evidence="6" id="KW-0802">TPR repeat</keyword>
<name>A0A0P1KPU3_9SACH</name>
<evidence type="ECO:0000313" key="10">
    <source>
        <dbReference type="Proteomes" id="UP000236544"/>
    </source>
</evidence>
<feature type="region of interest" description="Disordered" evidence="7">
    <location>
        <begin position="1"/>
        <end position="94"/>
    </location>
</feature>
<keyword evidence="3" id="KW-0677">Repeat</keyword>
<feature type="repeat" description="TPR" evidence="6">
    <location>
        <begin position="814"/>
        <end position="847"/>
    </location>
</feature>
<organism evidence="9 10">
    <name type="scientific">Lachancea quebecensis</name>
    <dbReference type="NCBI Taxonomy" id="1654605"/>
    <lineage>
        <taxon>Eukaryota</taxon>
        <taxon>Fungi</taxon>
        <taxon>Dikarya</taxon>
        <taxon>Ascomycota</taxon>
        <taxon>Saccharomycotina</taxon>
        <taxon>Saccharomycetes</taxon>
        <taxon>Saccharomycetales</taxon>
        <taxon>Saccharomycetaceae</taxon>
        <taxon>Lachancea</taxon>
    </lineage>
</organism>
<evidence type="ECO:0000259" key="8">
    <source>
        <dbReference type="Pfam" id="PF06424"/>
    </source>
</evidence>
<proteinExistence type="predicted"/>
<dbReference type="OrthoDB" id="440128at2759"/>
<dbReference type="InterPro" id="IPR019734">
    <property type="entry name" value="TPR_rpt"/>
</dbReference>
<keyword evidence="5" id="KW-0539">Nucleus</keyword>
<comment type="subcellular location">
    <subcellularLocation>
        <location evidence="1">Nucleus</location>
    </subcellularLocation>
</comment>
<evidence type="ECO:0000256" key="3">
    <source>
        <dbReference type="ARBA" id="ARBA00022737"/>
    </source>
</evidence>
<reference evidence="10" key="1">
    <citation type="submission" date="2015-10" db="EMBL/GenBank/DDBJ databases">
        <authorList>
            <person name="Devillers H."/>
        </authorList>
    </citation>
    <scope>NUCLEOTIDE SEQUENCE [LARGE SCALE GENOMIC DNA]</scope>
</reference>
<dbReference type="PANTHER" id="PTHR11246:SF1">
    <property type="entry name" value="PRE-MRNA-PROCESSING FACTOR 6"/>
    <property type="match status" value="1"/>
</dbReference>
<dbReference type="EMBL" id="LN890565">
    <property type="protein sequence ID" value="CUS21577.1"/>
    <property type="molecule type" value="Genomic_DNA"/>
</dbReference>
<evidence type="ECO:0000256" key="1">
    <source>
        <dbReference type="ARBA" id="ARBA00004123"/>
    </source>
</evidence>
<evidence type="ECO:0000256" key="4">
    <source>
        <dbReference type="ARBA" id="ARBA00023187"/>
    </source>
</evidence>
<sequence length="909" mass="103678">MERPAFLSQKPPPGYVAGIGRGATGFTTRSDIGSGKNPSRVADDREQRVEQSGPEETEHVDGKAGISRNQRFEDPNGLSLDSRTSEPDDKDADRIYDEIEARLARRRVHKKLDIENTSPSKSREGFLAASQQFVDLKRSLATVSEEQWDNLPEAGDITKRNKRQRLEMQDERKSYAAPDALISGNIDLTKLTQEREKLLGRQLDENLSSTATDSNDAKDAVEKYLEELDNSTHLANLDEQAQDLRKMRAILVSYRKADPKKPQGWIASARLEEKANKFRLAKNLIEEGCNQCPYDANIWLENIRLNSSDLHYCKIIVANALQFNEESLALWLKAIDLERERLNKIRVLRKAIQSIPTSEDLWKLAVQYEDDKQEAIKILKKATELLPHSMPLITALVNLEEHAAARQTLNLARRKNPTTLHVWLLALQLEERYNKASVDKLVKLALKGAAELSKNGRTIPFEQWLREAVKIELEFPKLYNNTMQAVVEASVQLFHSSETLSELIEVIEDTTSQCPNTKRSAYSCLLKRDPLNMTMWTKVIKLCQAQSKLEEAYQLFEELLFSDSSEVLRQNSVLALMYSKLLWKSGSGTEKAIEVIDKSLGLVPLNVEFWLAKAKLLVVANKLEAAENLYKEGTIKLSRQPGSERVFYRYINFLRFQKRDKEALRLLETDFLQRAPRCEKLYLQWGQIYTHLGDLPQAQKCFAIGAKNLPTSSNLWIALANADIDQAGSAKARSDYDVALLKVPREKSEKVLVARIHLEKRLENLDQARLLVTQALREFPTSSLLWVEHLRLINKKSLRKTAYQDALKSTNSDPRVLVEIGHHLFGESSYEKALKWFQRAASANPLYGDAWVWIYRCYKKLKRDASLIFSEVEDAEPRYGSEWVRISKDVNNLTLSPSQILAQCASRDN</sequence>
<evidence type="ECO:0000256" key="6">
    <source>
        <dbReference type="PROSITE-ProRule" id="PRU00339"/>
    </source>
</evidence>
<evidence type="ECO:0000256" key="7">
    <source>
        <dbReference type="SAM" id="MobiDB-lite"/>
    </source>
</evidence>
<protein>
    <submittedName>
        <fullName evidence="9">LAQU0S03e05776g1_1</fullName>
    </submittedName>
</protein>
<dbReference type="SUPFAM" id="SSF48452">
    <property type="entry name" value="TPR-like"/>
    <property type="match status" value="2"/>
</dbReference>
<dbReference type="GO" id="GO:0000244">
    <property type="term" value="P:spliceosomal tri-snRNP complex assembly"/>
    <property type="evidence" value="ECO:0007669"/>
    <property type="project" value="TreeGrafter"/>
</dbReference>
<dbReference type="GO" id="GO:0046540">
    <property type="term" value="C:U4/U6 x U5 tri-snRNP complex"/>
    <property type="evidence" value="ECO:0007669"/>
    <property type="project" value="TreeGrafter"/>
</dbReference>
<keyword evidence="4" id="KW-0508">mRNA splicing</keyword>
<evidence type="ECO:0000256" key="5">
    <source>
        <dbReference type="ARBA" id="ARBA00023242"/>
    </source>
</evidence>
<gene>
    <name evidence="9" type="ORF">LAQU0_S03e05776g</name>
</gene>